<proteinExistence type="predicted"/>
<dbReference type="Proteomes" id="UP000000305">
    <property type="component" value="Unassembled WGS sequence"/>
</dbReference>
<dbReference type="OrthoDB" id="10489444at2759"/>
<feature type="region of interest" description="Disordered" evidence="1">
    <location>
        <begin position="1"/>
        <end position="23"/>
    </location>
</feature>
<evidence type="ECO:0000313" key="3">
    <source>
        <dbReference type="Proteomes" id="UP000000305"/>
    </source>
</evidence>
<keyword evidence="3" id="KW-1185">Reference proteome</keyword>
<sequence>MNFAGAQSIIEDPNEGRNGLKTSNIDVETGTLMKSTEAQSRMGCSSYWQNFLPTSHNSNDILTIDVDADTLMNFENTFNLPPGVSPIRMVQLPQPSTLCRPTLATNSCEAANSYEATDSSAQSPNSSTATVTAPIQSVATGSTYPSHTYATIDVHEAIQLSTSSTPGAVGGCDVIKPCLSTFNSCTDVADDDAIQLSVSAFNSCATTDDYNTIRLFVSRFNSFDG</sequence>
<dbReference type="KEGG" id="dpx:DAPPUDRAFT_321564"/>
<protein>
    <submittedName>
        <fullName evidence="2">Uncharacterized protein</fullName>
    </submittedName>
</protein>
<accession>E9GT13</accession>
<dbReference type="EMBL" id="GL732563">
    <property type="protein sequence ID" value="EFX77354.1"/>
    <property type="molecule type" value="Genomic_DNA"/>
</dbReference>
<dbReference type="InParanoid" id="E9GT13"/>
<name>E9GT13_DAPPU</name>
<reference evidence="2 3" key="1">
    <citation type="journal article" date="2011" name="Science">
        <title>The ecoresponsive genome of Daphnia pulex.</title>
        <authorList>
            <person name="Colbourne J.K."/>
            <person name="Pfrender M.E."/>
            <person name="Gilbert D."/>
            <person name="Thomas W.K."/>
            <person name="Tucker A."/>
            <person name="Oakley T.H."/>
            <person name="Tokishita S."/>
            <person name="Aerts A."/>
            <person name="Arnold G.J."/>
            <person name="Basu M.K."/>
            <person name="Bauer D.J."/>
            <person name="Caceres C.E."/>
            <person name="Carmel L."/>
            <person name="Casola C."/>
            <person name="Choi J.H."/>
            <person name="Detter J.C."/>
            <person name="Dong Q."/>
            <person name="Dusheyko S."/>
            <person name="Eads B.D."/>
            <person name="Frohlich T."/>
            <person name="Geiler-Samerotte K.A."/>
            <person name="Gerlach D."/>
            <person name="Hatcher P."/>
            <person name="Jogdeo S."/>
            <person name="Krijgsveld J."/>
            <person name="Kriventseva E.V."/>
            <person name="Kultz D."/>
            <person name="Laforsch C."/>
            <person name="Lindquist E."/>
            <person name="Lopez J."/>
            <person name="Manak J.R."/>
            <person name="Muller J."/>
            <person name="Pangilinan J."/>
            <person name="Patwardhan R.P."/>
            <person name="Pitluck S."/>
            <person name="Pritham E.J."/>
            <person name="Rechtsteiner A."/>
            <person name="Rho M."/>
            <person name="Rogozin I.B."/>
            <person name="Sakarya O."/>
            <person name="Salamov A."/>
            <person name="Schaack S."/>
            <person name="Shapiro H."/>
            <person name="Shiga Y."/>
            <person name="Skalitzky C."/>
            <person name="Smith Z."/>
            <person name="Souvorov A."/>
            <person name="Sung W."/>
            <person name="Tang Z."/>
            <person name="Tsuchiya D."/>
            <person name="Tu H."/>
            <person name="Vos H."/>
            <person name="Wang M."/>
            <person name="Wolf Y.I."/>
            <person name="Yamagata H."/>
            <person name="Yamada T."/>
            <person name="Ye Y."/>
            <person name="Shaw J.R."/>
            <person name="Andrews J."/>
            <person name="Crease T.J."/>
            <person name="Tang H."/>
            <person name="Lucas S.M."/>
            <person name="Robertson H.M."/>
            <person name="Bork P."/>
            <person name="Koonin E.V."/>
            <person name="Zdobnov E.M."/>
            <person name="Grigoriev I.V."/>
            <person name="Lynch M."/>
            <person name="Boore J.L."/>
        </authorList>
    </citation>
    <scope>NUCLEOTIDE SEQUENCE [LARGE SCALE GENOMIC DNA]</scope>
</reference>
<dbReference type="HOGENOM" id="CLU_1231027_0_0_1"/>
<evidence type="ECO:0000256" key="1">
    <source>
        <dbReference type="SAM" id="MobiDB-lite"/>
    </source>
</evidence>
<organism evidence="2 3">
    <name type="scientific">Daphnia pulex</name>
    <name type="common">Water flea</name>
    <dbReference type="NCBI Taxonomy" id="6669"/>
    <lineage>
        <taxon>Eukaryota</taxon>
        <taxon>Metazoa</taxon>
        <taxon>Ecdysozoa</taxon>
        <taxon>Arthropoda</taxon>
        <taxon>Crustacea</taxon>
        <taxon>Branchiopoda</taxon>
        <taxon>Diplostraca</taxon>
        <taxon>Cladocera</taxon>
        <taxon>Anomopoda</taxon>
        <taxon>Daphniidae</taxon>
        <taxon>Daphnia</taxon>
    </lineage>
</organism>
<evidence type="ECO:0000313" key="2">
    <source>
        <dbReference type="EMBL" id="EFX77354.1"/>
    </source>
</evidence>
<dbReference type="AlphaFoldDB" id="E9GT13"/>
<gene>
    <name evidence="2" type="ORF">DAPPUDRAFT_321564</name>
</gene>